<proteinExistence type="predicted"/>
<dbReference type="RefSeq" id="WP_146459422.1">
    <property type="nucleotide sequence ID" value="NZ_SJPW01000005.1"/>
</dbReference>
<reference evidence="1 2" key="1">
    <citation type="submission" date="2019-02" db="EMBL/GenBank/DDBJ databases">
        <title>Deep-cultivation of Planctomycetes and their phenomic and genomic characterization uncovers novel biology.</title>
        <authorList>
            <person name="Wiegand S."/>
            <person name="Jogler M."/>
            <person name="Boedeker C."/>
            <person name="Pinto D."/>
            <person name="Vollmers J."/>
            <person name="Rivas-Marin E."/>
            <person name="Kohn T."/>
            <person name="Peeters S.H."/>
            <person name="Heuer A."/>
            <person name="Rast P."/>
            <person name="Oberbeckmann S."/>
            <person name="Bunk B."/>
            <person name="Jeske O."/>
            <person name="Meyerdierks A."/>
            <person name="Storesund J.E."/>
            <person name="Kallscheuer N."/>
            <person name="Luecker S."/>
            <person name="Lage O.M."/>
            <person name="Pohl T."/>
            <person name="Merkel B.J."/>
            <person name="Hornburger P."/>
            <person name="Mueller R.-W."/>
            <person name="Bruemmer F."/>
            <person name="Labrenz M."/>
            <person name="Spormann A.M."/>
            <person name="Op Den Camp H."/>
            <person name="Overmann J."/>
            <person name="Amann R."/>
            <person name="Jetten M.S.M."/>
            <person name="Mascher T."/>
            <person name="Medema M.H."/>
            <person name="Devos D.P."/>
            <person name="Kaster A.-K."/>
            <person name="Ovreas L."/>
            <person name="Rohde M."/>
            <person name="Galperin M.Y."/>
            <person name="Jogler C."/>
        </authorList>
    </citation>
    <scope>NUCLEOTIDE SEQUENCE [LARGE SCALE GENOMIC DNA]</scope>
    <source>
        <strain evidence="1 2">Poly51</strain>
    </source>
</reference>
<protein>
    <submittedName>
        <fullName evidence="1">Uncharacterized protein</fullName>
    </submittedName>
</protein>
<dbReference type="OrthoDB" id="4329452at2"/>
<keyword evidence="2" id="KW-1185">Reference proteome</keyword>
<accession>A0A5C6ET01</accession>
<comment type="caution">
    <text evidence="1">The sequence shown here is derived from an EMBL/GenBank/DDBJ whole genome shotgun (WGS) entry which is preliminary data.</text>
</comment>
<sequence>MHPTRFENTSEHPLALYLEPWGMDYWLLTGDIFDVVPAADAADDFHLHVVHSGDAIQVYVEGAGGATVCRDGVELPCGFQRPDSP</sequence>
<gene>
    <name evidence="1" type="ORF">Poly51_40190</name>
</gene>
<dbReference type="EMBL" id="SJPW01000005">
    <property type="protein sequence ID" value="TWU50726.1"/>
    <property type="molecule type" value="Genomic_DNA"/>
</dbReference>
<evidence type="ECO:0000313" key="2">
    <source>
        <dbReference type="Proteomes" id="UP000318288"/>
    </source>
</evidence>
<dbReference type="Proteomes" id="UP000318288">
    <property type="component" value="Unassembled WGS sequence"/>
</dbReference>
<evidence type="ECO:0000313" key="1">
    <source>
        <dbReference type="EMBL" id="TWU50726.1"/>
    </source>
</evidence>
<name>A0A5C6ET01_9BACT</name>
<dbReference type="AlphaFoldDB" id="A0A5C6ET01"/>
<organism evidence="1 2">
    <name type="scientific">Rubripirellula tenax</name>
    <dbReference type="NCBI Taxonomy" id="2528015"/>
    <lineage>
        <taxon>Bacteria</taxon>
        <taxon>Pseudomonadati</taxon>
        <taxon>Planctomycetota</taxon>
        <taxon>Planctomycetia</taxon>
        <taxon>Pirellulales</taxon>
        <taxon>Pirellulaceae</taxon>
        <taxon>Rubripirellula</taxon>
    </lineage>
</organism>